<dbReference type="InterPro" id="IPR015655">
    <property type="entry name" value="PP2C"/>
</dbReference>
<evidence type="ECO:0000313" key="5">
    <source>
        <dbReference type="Proteomes" id="UP000503251"/>
    </source>
</evidence>
<reference evidence="3 4" key="1">
    <citation type="submission" date="2018-06" db="EMBL/GenBank/DDBJ databases">
        <title>Complete genome of Desulfovibrio marinus P48SEP.</title>
        <authorList>
            <person name="Crispim J.S."/>
            <person name="Vidigal P.M.P."/>
            <person name="Silva L.C.F."/>
            <person name="Araujo L.C."/>
            <person name="Laguardia C.N."/>
            <person name="Dias R.S."/>
            <person name="Sousa M.P."/>
            <person name="Paula S.O."/>
            <person name="Silva C."/>
        </authorList>
    </citation>
    <scope>NUCLEOTIDE SEQUENCE [LARGE SCALE GENOMIC DNA]</scope>
    <source>
        <strain evidence="3 4">P48SEP</strain>
    </source>
</reference>
<dbReference type="EMBL" id="CP039543">
    <property type="protein sequence ID" value="QJT10649.1"/>
    <property type="molecule type" value="Genomic_DNA"/>
</dbReference>
<dbReference type="SUPFAM" id="SSF81606">
    <property type="entry name" value="PP2C-like"/>
    <property type="match status" value="1"/>
</dbReference>
<reference evidence="2 5" key="2">
    <citation type="submission" date="2019-04" db="EMBL/GenBank/DDBJ databases">
        <title>Isolation and culture of sulfate reducing bacteria from the cold seep of the South China Sea.</title>
        <authorList>
            <person name="Sun C."/>
            <person name="Liu R."/>
        </authorList>
    </citation>
    <scope>NUCLEOTIDE SEQUENCE [LARGE SCALE GENOMIC DNA]</scope>
    <source>
        <strain evidence="2 5">CS1</strain>
    </source>
</reference>
<dbReference type="Proteomes" id="UP000503251">
    <property type="component" value="Chromosome"/>
</dbReference>
<dbReference type="InterPro" id="IPR001932">
    <property type="entry name" value="PPM-type_phosphatase-like_dom"/>
</dbReference>
<dbReference type="InterPro" id="IPR036457">
    <property type="entry name" value="PPM-type-like_dom_sf"/>
</dbReference>
<dbReference type="AlphaFoldDB" id="A0A6P1ZGM3"/>
<dbReference type="Gene3D" id="3.60.40.10">
    <property type="entry name" value="PPM-type phosphatase domain"/>
    <property type="match status" value="1"/>
</dbReference>
<sequence>MIHAQKTLGSRVLFARRPRGCSTVPIAIYTHASGTTDVGRRRDTNQDTFFIDEGLGLFLVADGMGGRQGGGVASKLVVQTISSVLRRHLDHDAPAPDPNEPLLLNDGEDTHLAKRGRLLKGAFLASNRAVFEKSTKHPALRGMGSTAAAVLLDNDMLEVANVGDSPIYLARNGEIHLISVVHTVEAEHAAKIASGELDPDSPPLDRRYRHVLTRAVGVAPTLKVQMRKVQIQDGDILLLCSDGLSNKLDPDEMLPVVTQHEPAAACRELVDMANERGGEDNICVIVVRLRAMETETHEEEEDDGFRVKPSIFTIMGRLLGKG</sequence>
<dbReference type="CDD" id="cd00143">
    <property type="entry name" value="PP2Cc"/>
    <property type="match status" value="1"/>
</dbReference>
<dbReference type="Proteomes" id="UP000434052">
    <property type="component" value="Unassembled WGS sequence"/>
</dbReference>
<evidence type="ECO:0000259" key="1">
    <source>
        <dbReference type="PROSITE" id="PS51746"/>
    </source>
</evidence>
<dbReference type="PROSITE" id="PS51746">
    <property type="entry name" value="PPM_2"/>
    <property type="match status" value="1"/>
</dbReference>
<dbReference type="SMART" id="SM00331">
    <property type="entry name" value="PP2C_SIG"/>
    <property type="match status" value="1"/>
</dbReference>
<name>A0A6P1ZGM3_9BACT</name>
<feature type="domain" description="PPM-type phosphatase" evidence="1">
    <location>
        <begin position="29"/>
        <end position="289"/>
    </location>
</feature>
<dbReference type="GO" id="GO:0004722">
    <property type="term" value="F:protein serine/threonine phosphatase activity"/>
    <property type="evidence" value="ECO:0007669"/>
    <property type="project" value="InterPro"/>
</dbReference>
<evidence type="ECO:0000313" key="4">
    <source>
        <dbReference type="Proteomes" id="UP000434052"/>
    </source>
</evidence>
<dbReference type="SMART" id="SM00332">
    <property type="entry name" value="PP2Cc"/>
    <property type="match status" value="1"/>
</dbReference>
<dbReference type="OrthoDB" id="5496340at2"/>
<organism evidence="3 4">
    <name type="scientific">Oceanidesulfovibrio marinus</name>
    <dbReference type="NCBI Taxonomy" id="370038"/>
    <lineage>
        <taxon>Bacteria</taxon>
        <taxon>Pseudomonadati</taxon>
        <taxon>Thermodesulfobacteriota</taxon>
        <taxon>Desulfovibrionia</taxon>
        <taxon>Desulfovibrionales</taxon>
        <taxon>Desulfovibrionaceae</taxon>
        <taxon>Oceanidesulfovibrio</taxon>
    </lineage>
</organism>
<evidence type="ECO:0000313" key="2">
    <source>
        <dbReference type="EMBL" id="QJT10649.1"/>
    </source>
</evidence>
<proteinExistence type="predicted"/>
<accession>A0A6P1ZGM3</accession>
<dbReference type="Pfam" id="PF13672">
    <property type="entry name" value="PP2C_2"/>
    <property type="match status" value="1"/>
</dbReference>
<protein>
    <submittedName>
        <fullName evidence="3">Serine/threonine-protein phosphatase</fullName>
    </submittedName>
</protein>
<dbReference type="EMBL" id="QMIF01000005">
    <property type="protein sequence ID" value="TVM34123.1"/>
    <property type="molecule type" value="Genomic_DNA"/>
</dbReference>
<keyword evidence="5" id="KW-1185">Reference proteome</keyword>
<gene>
    <name evidence="3" type="ORF">DQK91_09480</name>
    <name evidence="2" type="ORF">E8L03_17765</name>
</gene>
<evidence type="ECO:0000313" key="3">
    <source>
        <dbReference type="EMBL" id="TVM34123.1"/>
    </source>
</evidence>
<dbReference type="PANTHER" id="PTHR47992">
    <property type="entry name" value="PROTEIN PHOSPHATASE"/>
    <property type="match status" value="1"/>
</dbReference>